<dbReference type="SMART" id="SM00304">
    <property type="entry name" value="HAMP"/>
    <property type="match status" value="1"/>
</dbReference>
<keyword evidence="13" id="KW-0902">Two-component regulatory system</keyword>
<dbReference type="PANTHER" id="PTHR44936:SF5">
    <property type="entry name" value="SENSOR HISTIDINE KINASE ENVZ"/>
    <property type="match status" value="1"/>
</dbReference>
<evidence type="ECO:0000259" key="16">
    <source>
        <dbReference type="PROSITE" id="PS50109"/>
    </source>
</evidence>
<dbReference type="InterPro" id="IPR050980">
    <property type="entry name" value="2C_sensor_his_kinase"/>
</dbReference>
<feature type="domain" description="Histidine kinase" evidence="16">
    <location>
        <begin position="243"/>
        <end position="439"/>
    </location>
</feature>
<evidence type="ECO:0000256" key="10">
    <source>
        <dbReference type="ARBA" id="ARBA00022777"/>
    </source>
</evidence>
<dbReference type="SMART" id="SM00387">
    <property type="entry name" value="HATPase_c"/>
    <property type="match status" value="1"/>
</dbReference>
<keyword evidence="8 15" id="KW-0812">Transmembrane</keyword>
<evidence type="ECO:0000256" key="11">
    <source>
        <dbReference type="ARBA" id="ARBA00022840"/>
    </source>
</evidence>
<dbReference type="InterPro" id="IPR004358">
    <property type="entry name" value="Sig_transdc_His_kin-like_C"/>
</dbReference>
<dbReference type="CDD" id="cd00082">
    <property type="entry name" value="HisKA"/>
    <property type="match status" value="1"/>
</dbReference>
<dbReference type="PANTHER" id="PTHR44936">
    <property type="entry name" value="SENSOR PROTEIN CREC"/>
    <property type="match status" value="1"/>
</dbReference>
<reference evidence="18 19" key="1">
    <citation type="submission" date="2014-07" db="EMBL/GenBank/DDBJ databases">
        <title>Comparative genomic insights into amoeba endosymbionts belonging to the families of Holosporaceae and Candidatus Midichloriaceae within Rickettsiales.</title>
        <authorList>
            <person name="Wang Z."/>
            <person name="Wu M."/>
        </authorList>
    </citation>
    <scope>NUCLEOTIDE SEQUENCE [LARGE SCALE GENOMIC DNA]</scope>
    <source>
        <strain evidence="18">PRA3</strain>
    </source>
</reference>
<evidence type="ECO:0000256" key="5">
    <source>
        <dbReference type="ARBA" id="ARBA00022519"/>
    </source>
</evidence>
<feature type="transmembrane region" description="Helical" evidence="15">
    <location>
        <begin position="164"/>
        <end position="183"/>
    </location>
</feature>
<evidence type="ECO:0000256" key="12">
    <source>
        <dbReference type="ARBA" id="ARBA00022989"/>
    </source>
</evidence>
<dbReference type="Proteomes" id="UP000028926">
    <property type="component" value="Chromosome"/>
</dbReference>
<evidence type="ECO:0000313" key="18">
    <source>
        <dbReference type="EMBL" id="AIK96022.1"/>
    </source>
</evidence>
<dbReference type="RefSeq" id="WP_038463866.1">
    <property type="nucleotide sequence ID" value="NZ_CP008941.1"/>
</dbReference>
<dbReference type="Pfam" id="PF02518">
    <property type="entry name" value="HATPase_c"/>
    <property type="match status" value="1"/>
</dbReference>
<name>A0A077AS74_9PROT</name>
<dbReference type="Pfam" id="PF00512">
    <property type="entry name" value="HisKA"/>
    <property type="match status" value="1"/>
</dbReference>
<dbReference type="Pfam" id="PF00672">
    <property type="entry name" value="HAMP"/>
    <property type="match status" value="1"/>
</dbReference>
<dbReference type="InterPro" id="IPR003660">
    <property type="entry name" value="HAMP_dom"/>
</dbReference>
<dbReference type="KEGG" id="paca:ID47_03600"/>
<feature type="transmembrane region" description="Helical" evidence="15">
    <location>
        <begin position="21"/>
        <end position="45"/>
    </location>
</feature>
<feature type="domain" description="HAMP" evidence="17">
    <location>
        <begin position="184"/>
        <end position="235"/>
    </location>
</feature>
<dbReference type="EMBL" id="CP008941">
    <property type="protein sequence ID" value="AIK96022.1"/>
    <property type="molecule type" value="Genomic_DNA"/>
</dbReference>
<gene>
    <name evidence="18" type="ORF">ID47_03600</name>
</gene>
<dbReference type="HOGENOM" id="CLU_000445_89_27_5"/>
<evidence type="ECO:0000259" key="17">
    <source>
        <dbReference type="PROSITE" id="PS50885"/>
    </source>
</evidence>
<dbReference type="PROSITE" id="PS50109">
    <property type="entry name" value="HIS_KIN"/>
    <property type="match status" value="1"/>
</dbReference>
<dbReference type="InterPro" id="IPR036890">
    <property type="entry name" value="HATPase_C_sf"/>
</dbReference>
<dbReference type="PROSITE" id="PS50885">
    <property type="entry name" value="HAMP"/>
    <property type="match status" value="1"/>
</dbReference>
<keyword evidence="10" id="KW-0418">Kinase</keyword>
<evidence type="ECO:0000256" key="7">
    <source>
        <dbReference type="ARBA" id="ARBA00022679"/>
    </source>
</evidence>
<evidence type="ECO:0000256" key="9">
    <source>
        <dbReference type="ARBA" id="ARBA00022741"/>
    </source>
</evidence>
<organism evidence="18 19">
    <name type="scientific">Candidatus Odyssella acanthamoebae</name>
    <dbReference type="NCBI Taxonomy" id="91604"/>
    <lineage>
        <taxon>Bacteria</taxon>
        <taxon>Pseudomonadati</taxon>
        <taxon>Pseudomonadota</taxon>
        <taxon>Alphaproteobacteria</taxon>
        <taxon>Holosporales</taxon>
        <taxon>Candidatus Paracaedibacteraceae</taxon>
        <taxon>Candidatus Odyssella</taxon>
    </lineage>
</organism>
<keyword evidence="4" id="KW-1003">Cell membrane</keyword>
<evidence type="ECO:0000256" key="4">
    <source>
        <dbReference type="ARBA" id="ARBA00022475"/>
    </source>
</evidence>
<evidence type="ECO:0000256" key="6">
    <source>
        <dbReference type="ARBA" id="ARBA00022553"/>
    </source>
</evidence>
<dbReference type="EC" id="2.7.13.3" evidence="3"/>
<keyword evidence="14 15" id="KW-0472">Membrane</keyword>
<comment type="catalytic activity">
    <reaction evidence="1">
        <text>ATP + protein L-histidine = ADP + protein N-phospho-L-histidine.</text>
        <dbReference type="EC" id="2.7.13.3"/>
    </reaction>
</comment>
<dbReference type="PRINTS" id="PR00344">
    <property type="entry name" value="BCTRLSENSOR"/>
</dbReference>
<evidence type="ECO:0000256" key="8">
    <source>
        <dbReference type="ARBA" id="ARBA00022692"/>
    </source>
</evidence>
<evidence type="ECO:0000256" key="13">
    <source>
        <dbReference type="ARBA" id="ARBA00023012"/>
    </source>
</evidence>
<comment type="subcellular location">
    <subcellularLocation>
        <location evidence="2">Cell inner membrane</location>
        <topology evidence="2">Multi-pass membrane protein</topology>
    </subcellularLocation>
</comment>
<dbReference type="eggNOG" id="COG2205">
    <property type="taxonomic scope" value="Bacteria"/>
</dbReference>
<dbReference type="GO" id="GO:0000155">
    <property type="term" value="F:phosphorelay sensor kinase activity"/>
    <property type="evidence" value="ECO:0007669"/>
    <property type="project" value="InterPro"/>
</dbReference>
<keyword evidence="9" id="KW-0547">Nucleotide-binding</keyword>
<dbReference type="GO" id="GO:0005524">
    <property type="term" value="F:ATP binding"/>
    <property type="evidence" value="ECO:0007669"/>
    <property type="project" value="UniProtKB-KW"/>
</dbReference>
<sequence>MSRFMILHPFRYLKRFMPKSLFGRSIIILLTPLIVVQVILSYMFFERHTDAILDSLAKGIVGDMQMVCDLVDEGMDQQQLATLAQKNFDFKVTIDPEGKVVKYGAYKDKWLYQYMEEQLNARLNHLYFLRIFGDVIHVKIPHERGVITIETPRKRLYSRTTHLVIVWTAVSALLLFIVASLFMRNQIRPIRRLANAAEKFGKGFDVSFRAEGATEVRQAGIAFMIMRDRIKRHIQERTEMLAGVSHDLRTPLARMKLQLAMMKKSSEVTDLQSDVEEMRRMVQGFLDFSKGVGQEEITPVVVKDVVDQAVAGIRHLPLFVSVVGDASITCPLKIELFKRCLTNLLLNSNRYGNNAIITIEQSDKFLTLMVDDDGPGIPEEERENVFRPFYRLDPARNLDSGGVGLGMSIARDVIRGHGGTMTLDKNEQGGLRVIIKIPC</sequence>
<proteinExistence type="predicted"/>
<dbReference type="SUPFAM" id="SSF47384">
    <property type="entry name" value="Homodimeric domain of signal transducing histidine kinase"/>
    <property type="match status" value="1"/>
</dbReference>
<dbReference type="CDD" id="cd06225">
    <property type="entry name" value="HAMP"/>
    <property type="match status" value="1"/>
</dbReference>
<evidence type="ECO:0000256" key="2">
    <source>
        <dbReference type="ARBA" id="ARBA00004429"/>
    </source>
</evidence>
<evidence type="ECO:0000313" key="19">
    <source>
        <dbReference type="Proteomes" id="UP000028926"/>
    </source>
</evidence>
<keyword evidence="19" id="KW-1185">Reference proteome</keyword>
<keyword evidence="5" id="KW-0997">Cell inner membrane</keyword>
<accession>A0A077AS74</accession>
<dbReference type="OrthoDB" id="9804645at2"/>
<dbReference type="InterPro" id="IPR003661">
    <property type="entry name" value="HisK_dim/P_dom"/>
</dbReference>
<keyword evidence="11" id="KW-0067">ATP-binding</keyword>
<dbReference type="InterPro" id="IPR036097">
    <property type="entry name" value="HisK_dim/P_sf"/>
</dbReference>
<dbReference type="SUPFAM" id="SSF55874">
    <property type="entry name" value="ATPase domain of HSP90 chaperone/DNA topoisomerase II/histidine kinase"/>
    <property type="match status" value="1"/>
</dbReference>
<dbReference type="InterPro" id="IPR003594">
    <property type="entry name" value="HATPase_dom"/>
</dbReference>
<dbReference type="SMART" id="SM00388">
    <property type="entry name" value="HisKA"/>
    <property type="match status" value="1"/>
</dbReference>
<protein>
    <recommendedName>
        <fullName evidence="3">histidine kinase</fullName>
        <ecNumber evidence="3">2.7.13.3</ecNumber>
    </recommendedName>
</protein>
<evidence type="ECO:0000256" key="3">
    <source>
        <dbReference type="ARBA" id="ARBA00012438"/>
    </source>
</evidence>
<dbReference type="STRING" id="91604.ID47_03600"/>
<keyword evidence="6" id="KW-0597">Phosphoprotein</keyword>
<keyword evidence="7" id="KW-0808">Transferase</keyword>
<dbReference type="AlphaFoldDB" id="A0A077AS74"/>
<dbReference type="Gene3D" id="1.10.287.130">
    <property type="match status" value="1"/>
</dbReference>
<evidence type="ECO:0000256" key="1">
    <source>
        <dbReference type="ARBA" id="ARBA00000085"/>
    </source>
</evidence>
<dbReference type="InterPro" id="IPR005467">
    <property type="entry name" value="His_kinase_dom"/>
</dbReference>
<dbReference type="GO" id="GO:0005886">
    <property type="term" value="C:plasma membrane"/>
    <property type="evidence" value="ECO:0007669"/>
    <property type="project" value="UniProtKB-SubCell"/>
</dbReference>
<evidence type="ECO:0000256" key="14">
    <source>
        <dbReference type="ARBA" id="ARBA00023136"/>
    </source>
</evidence>
<keyword evidence="12 15" id="KW-1133">Transmembrane helix</keyword>
<evidence type="ECO:0000256" key="15">
    <source>
        <dbReference type="SAM" id="Phobius"/>
    </source>
</evidence>
<dbReference type="Gene3D" id="3.30.565.10">
    <property type="entry name" value="Histidine kinase-like ATPase, C-terminal domain"/>
    <property type="match status" value="1"/>
</dbReference>